<dbReference type="InterPro" id="IPR050300">
    <property type="entry name" value="GDXG_lipolytic_enzyme"/>
</dbReference>
<dbReference type="PANTHER" id="PTHR48081">
    <property type="entry name" value="AB HYDROLASE SUPERFAMILY PROTEIN C4A8.06C"/>
    <property type="match status" value="1"/>
</dbReference>
<dbReference type="RefSeq" id="WP_102113710.1">
    <property type="nucleotide sequence ID" value="NZ_BMGN01000006.1"/>
</dbReference>
<accession>A0A2K9NGC1</accession>
<dbReference type="KEGG" id="ncb:C0V82_17300"/>
<dbReference type="Pfam" id="PF20434">
    <property type="entry name" value="BD-FAE"/>
    <property type="match status" value="1"/>
</dbReference>
<organism evidence="2 3">
    <name type="scientific">Niveispirillum cyanobacteriorum</name>
    <dbReference type="NCBI Taxonomy" id="1612173"/>
    <lineage>
        <taxon>Bacteria</taxon>
        <taxon>Pseudomonadati</taxon>
        <taxon>Pseudomonadota</taxon>
        <taxon>Alphaproteobacteria</taxon>
        <taxon>Rhodospirillales</taxon>
        <taxon>Azospirillaceae</taxon>
        <taxon>Niveispirillum</taxon>
    </lineage>
</organism>
<evidence type="ECO:0000256" key="1">
    <source>
        <dbReference type="ARBA" id="ARBA00022801"/>
    </source>
</evidence>
<dbReference type="OrthoDB" id="9771666at2"/>
<protein>
    <submittedName>
        <fullName evidence="2">Alpha/beta hydrolase</fullName>
    </submittedName>
</protein>
<dbReference type="Proteomes" id="UP000234752">
    <property type="component" value="Chromosome eg_2"/>
</dbReference>
<keyword evidence="3" id="KW-1185">Reference proteome</keyword>
<evidence type="ECO:0000313" key="3">
    <source>
        <dbReference type="Proteomes" id="UP000234752"/>
    </source>
</evidence>
<proteinExistence type="predicted"/>
<dbReference type="SUPFAM" id="SSF53474">
    <property type="entry name" value="alpha/beta-Hydrolases"/>
    <property type="match status" value="1"/>
</dbReference>
<reference evidence="2 3" key="1">
    <citation type="submission" date="2017-12" db="EMBL/GenBank/DDBJ databases">
        <title>Genomes of bacteria within cyanobacterial aggregates.</title>
        <authorList>
            <person name="Cai H."/>
        </authorList>
    </citation>
    <scope>NUCLEOTIDE SEQUENCE [LARGE SCALE GENOMIC DNA]</scope>
    <source>
        <strain evidence="2 3">TH16</strain>
    </source>
</reference>
<evidence type="ECO:0000313" key="2">
    <source>
        <dbReference type="EMBL" id="AUN32163.1"/>
    </source>
</evidence>
<keyword evidence="1 2" id="KW-0378">Hydrolase</keyword>
<dbReference type="PANTHER" id="PTHR48081:SF13">
    <property type="entry name" value="ALPHA_BETA HYDROLASE"/>
    <property type="match status" value="1"/>
</dbReference>
<name>A0A2K9NGC1_9PROT</name>
<dbReference type="Gene3D" id="3.40.50.1820">
    <property type="entry name" value="alpha/beta hydrolase"/>
    <property type="match status" value="1"/>
</dbReference>
<dbReference type="AlphaFoldDB" id="A0A2K9NGC1"/>
<dbReference type="GO" id="GO:0016787">
    <property type="term" value="F:hydrolase activity"/>
    <property type="evidence" value="ECO:0007669"/>
    <property type="project" value="UniProtKB-KW"/>
</dbReference>
<sequence length="320" mass="34318">MRARMVLSTLSLLLTVSASAGEPVKAEVGSGWSQEDKLPKLPVPFPGGVVALPDLTYATIPGYRPLKLDIYRKEGAKDRPLLVYIHGGGWAMGNSRGLAAFADFPAVLADLAARGYAVAAVNYRLKSEATFPAQSQDVDAAVRWLRANAATYGIDPTRVGVFGDSAGGHLAAMAAVDCDRSAPVEKGDCVQAAVPWYGIYDFTVTDKPRPPADFKPIYDFLGCKDAADCVDEIKAVGPINYVDAKTPPFLLLHGELDAAVPVIQAQVMLDKLKSVGASARMVVYPGVNHGWMAKDRELMRSTHVKALQDTLDFFNAVLKP</sequence>
<gene>
    <name evidence="2" type="ORF">C0V82_17300</name>
</gene>
<dbReference type="InterPro" id="IPR029058">
    <property type="entry name" value="AB_hydrolase_fold"/>
</dbReference>
<dbReference type="InterPro" id="IPR049492">
    <property type="entry name" value="BD-FAE-like_dom"/>
</dbReference>
<dbReference type="EMBL" id="CP025612">
    <property type="protein sequence ID" value="AUN32163.1"/>
    <property type="molecule type" value="Genomic_DNA"/>
</dbReference>